<sequence length="541" mass="61955">MTEEDLGCPKDQIMGLAIWELLNYSKGRNATKVSLTIEEKGLTYEDNGAEIMDLKEAFFPDLCKSQPALSRWKLRPLLLISKTFLISCFVTTSDFDSHKFMNDNYRDKVLNPQIPGSSRHGLFVSIRFLEDTKKGFVILHSYPFDLTINDQQIPKGSLVKYPFCDDIEIEELNSYFMIDYKGNPIYMEKVNSPGRLGFGVLMKGGFVTSLEGEYEDSSTPEWFMEIRTPDIIDLATPATIVPNEKYNAIIRFAQKAWLDYAVGEINRVHFPTQEDKLYLFRLCTQIKNWAEDAETTYPETNKYAQECLDKCLNWYYEQDLGEIVLEGTDPIIESVSVAEKVYNDRIEFKIKDKKKARCFSYPDPDLEGIRVLFSRGLPVSRPPSGKAPKWIKVEDRETGVEIVVKKKSRSIPILALSKFIINGNEKGASGLLVTDEDDPIVYFSDKKMIVDNFEYICAALFKDDGYQSLSAFEEEMYDLIYGELDWFEGVFDLEDIIPRFFKYVKPPYDSIVIDPDGIKINKGGKVTIVPIKDNRNLLGGK</sequence>
<dbReference type="EMBL" id="DTGA01000097">
    <property type="protein sequence ID" value="HGB31077.1"/>
    <property type="molecule type" value="Genomic_DNA"/>
</dbReference>
<protein>
    <submittedName>
        <fullName evidence="1">Uncharacterized protein</fullName>
    </submittedName>
</protein>
<organism evidence="1">
    <name type="scientific">Dictyoglomus turgidum</name>
    <dbReference type="NCBI Taxonomy" id="513050"/>
    <lineage>
        <taxon>Bacteria</taxon>
        <taxon>Pseudomonadati</taxon>
        <taxon>Dictyoglomota</taxon>
        <taxon>Dictyoglomia</taxon>
        <taxon>Dictyoglomales</taxon>
        <taxon>Dictyoglomaceae</taxon>
        <taxon>Dictyoglomus</taxon>
    </lineage>
</organism>
<comment type="caution">
    <text evidence="1">The sequence shown here is derived from an EMBL/GenBank/DDBJ whole genome shotgun (WGS) entry which is preliminary data.</text>
</comment>
<evidence type="ECO:0000313" key="1">
    <source>
        <dbReference type="EMBL" id="HGB31077.1"/>
    </source>
</evidence>
<dbReference type="AlphaFoldDB" id="A0A7C3SNE9"/>
<gene>
    <name evidence="1" type="ORF">ENV35_04290</name>
</gene>
<name>A0A7C3SNE9_9BACT</name>
<accession>A0A7C3SNE9</accession>
<reference evidence="1" key="1">
    <citation type="journal article" date="2020" name="mSystems">
        <title>Genome- and Community-Level Interaction Insights into Carbon Utilization and Element Cycling Functions of Hydrothermarchaeota in Hydrothermal Sediment.</title>
        <authorList>
            <person name="Zhou Z."/>
            <person name="Liu Y."/>
            <person name="Xu W."/>
            <person name="Pan J."/>
            <person name="Luo Z.H."/>
            <person name="Li M."/>
        </authorList>
    </citation>
    <scope>NUCLEOTIDE SEQUENCE [LARGE SCALE GENOMIC DNA]</scope>
    <source>
        <strain evidence="1">SpSt-751</strain>
    </source>
</reference>
<proteinExistence type="predicted"/>